<evidence type="ECO:0008006" key="3">
    <source>
        <dbReference type="Google" id="ProtNLM"/>
    </source>
</evidence>
<dbReference type="SUPFAM" id="SSF52047">
    <property type="entry name" value="RNI-like"/>
    <property type="match status" value="1"/>
</dbReference>
<reference evidence="1 2" key="1">
    <citation type="submission" date="2019-07" db="EMBL/GenBank/DDBJ databases">
        <title>Genomics analysis of Aphanomyces spp. identifies a new class of oomycete effector associated with host adaptation.</title>
        <authorList>
            <person name="Gaulin E."/>
        </authorList>
    </citation>
    <scope>NUCLEOTIDE SEQUENCE [LARGE SCALE GENOMIC DNA]</scope>
    <source>
        <strain evidence="1 2">ATCC 201684</strain>
    </source>
</reference>
<evidence type="ECO:0000313" key="2">
    <source>
        <dbReference type="Proteomes" id="UP000481153"/>
    </source>
</evidence>
<keyword evidence="2" id="KW-1185">Reference proteome</keyword>
<dbReference type="Gene3D" id="3.80.10.10">
    <property type="entry name" value="Ribonuclease Inhibitor"/>
    <property type="match status" value="1"/>
</dbReference>
<dbReference type="EMBL" id="VJMJ01000184">
    <property type="protein sequence ID" value="KAF0727969.1"/>
    <property type="molecule type" value="Genomic_DNA"/>
</dbReference>
<sequence length="404" mass="46735">MAELKQTFLPIEVVLRIAFFIPIPNNLFSFIEALRPADLGGPLEHLWQLRLVKKYEELWPILVITRHDLSLEQPHQASLAEYAKYCTRVRVNNVIDINWLDRLLPSTIQQDWNINRLPSSQEFLDAWFKLKITSVCSYDFFAPRRLLQSLKYHHHLTSFTMTTQRVYMDEMLELVANSSQLQRLRLMMPLRGPRDVMVTKSMLNNVIKWFRRQTVREFEFHKWNTQSVDMDIKQEFYETIFNCNSLEKLSIGHSVLGDIDFSKLAFRMKSLDLQFCDLGVCSTTALSSRLIGSGVINLSLCGLDSSEDILKLLEILPQTPIQVLNLKAIKILYGEWKTFVDGLKTCQFDSLLFDLLGGVRLLAQGIRNKKPKLLLNVRSSRMSPGDAKNLVEYGRGIECSIDQE</sequence>
<protein>
    <recommendedName>
        <fullName evidence="3">F-box domain-containing protein</fullName>
    </recommendedName>
</protein>
<evidence type="ECO:0000313" key="1">
    <source>
        <dbReference type="EMBL" id="KAF0727969.1"/>
    </source>
</evidence>
<gene>
    <name evidence="1" type="ORF">Ae201684_014078</name>
</gene>
<comment type="caution">
    <text evidence="1">The sequence shown here is derived from an EMBL/GenBank/DDBJ whole genome shotgun (WGS) entry which is preliminary data.</text>
</comment>
<name>A0A6G0WL32_9STRA</name>
<organism evidence="1 2">
    <name type="scientific">Aphanomyces euteiches</name>
    <dbReference type="NCBI Taxonomy" id="100861"/>
    <lineage>
        <taxon>Eukaryota</taxon>
        <taxon>Sar</taxon>
        <taxon>Stramenopiles</taxon>
        <taxon>Oomycota</taxon>
        <taxon>Saprolegniomycetes</taxon>
        <taxon>Saprolegniales</taxon>
        <taxon>Verrucalvaceae</taxon>
        <taxon>Aphanomyces</taxon>
    </lineage>
</organism>
<proteinExistence type="predicted"/>
<dbReference type="VEuPathDB" id="FungiDB:AeMF1_000485"/>
<dbReference type="Proteomes" id="UP000481153">
    <property type="component" value="Unassembled WGS sequence"/>
</dbReference>
<accession>A0A6G0WL32</accession>
<dbReference type="InterPro" id="IPR032675">
    <property type="entry name" value="LRR_dom_sf"/>
</dbReference>
<dbReference type="AlphaFoldDB" id="A0A6G0WL32"/>